<organism evidence="2 3">
    <name type="scientific">Jiangella anatolica</name>
    <dbReference type="NCBI Taxonomy" id="2670374"/>
    <lineage>
        <taxon>Bacteria</taxon>
        <taxon>Bacillati</taxon>
        <taxon>Actinomycetota</taxon>
        <taxon>Actinomycetes</taxon>
        <taxon>Jiangellales</taxon>
        <taxon>Jiangellaceae</taxon>
        <taxon>Jiangella</taxon>
    </lineage>
</organism>
<feature type="transmembrane region" description="Helical" evidence="1">
    <location>
        <begin position="63"/>
        <end position="82"/>
    </location>
</feature>
<gene>
    <name evidence="2" type="ORF">C1I92_15770</name>
</gene>
<sequence>MSDGGVDVGALVVTVLLTPLVVFGLVLTIKMWRERPDRRTTTKPGRRWARFGNALGTADIRSLPGCVAALALLQLGLVASLLEDALSGSASRAAGRLTVWLGAGFVAMLAITAGVVLFNRPRIAVPPAARDEPGALPLWWRSRRKRPRSG</sequence>
<protein>
    <submittedName>
        <fullName evidence="2">Uncharacterized protein</fullName>
    </submittedName>
</protein>
<keyword evidence="1" id="KW-0812">Transmembrane</keyword>
<dbReference type="AlphaFoldDB" id="A0A2W2B9F3"/>
<evidence type="ECO:0000313" key="3">
    <source>
        <dbReference type="Proteomes" id="UP000248764"/>
    </source>
</evidence>
<evidence type="ECO:0000313" key="2">
    <source>
        <dbReference type="EMBL" id="PZF82712.1"/>
    </source>
</evidence>
<dbReference type="Proteomes" id="UP000248764">
    <property type="component" value="Unassembled WGS sequence"/>
</dbReference>
<comment type="caution">
    <text evidence="2">The sequence shown here is derived from an EMBL/GenBank/DDBJ whole genome shotgun (WGS) entry which is preliminary data.</text>
</comment>
<proteinExistence type="predicted"/>
<dbReference type="RefSeq" id="WP_111255604.1">
    <property type="nucleotide sequence ID" value="NZ_POTW01000034.1"/>
</dbReference>
<feature type="transmembrane region" description="Helical" evidence="1">
    <location>
        <begin position="97"/>
        <end position="118"/>
    </location>
</feature>
<accession>A0A2W2B9F3</accession>
<feature type="transmembrane region" description="Helical" evidence="1">
    <location>
        <begin position="6"/>
        <end position="29"/>
    </location>
</feature>
<keyword evidence="1" id="KW-0472">Membrane</keyword>
<reference evidence="2 3" key="1">
    <citation type="submission" date="2018-01" db="EMBL/GenBank/DDBJ databases">
        <title>Draft genome sequence of Jiangella sp. GTF31.</title>
        <authorList>
            <person name="Sahin N."/>
            <person name="Ay H."/>
            <person name="Saygin H."/>
        </authorList>
    </citation>
    <scope>NUCLEOTIDE SEQUENCE [LARGE SCALE GENOMIC DNA]</scope>
    <source>
        <strain evidence="2 3">GTF31</strain>
    </source>
</reference>
<keyword evidence="1" id="KW-1133">Transmembrane helix</keyword>
<name>A0A2W2B9F3_9ACTN</name>
<evidence type="ECO:0000256" key="1">
    <source>
        <dbReference type="SAM" id="Phobius"/>
    </source>
</evidence>
<keyword evidence="3" id="KW-1185">Reference proteome</keyword>
<dbReference type="EMBL" id="POTW01000034">
    <property type="protein sequence ID" value="PZF82712.1"/>
    <property type="molecule type" value="Genomic_DNA"/>
</dbReference>